<evidence type="ECO:0008006" key="4">
    <source>
        <dbReference type="Google" id="ProtNLM"/>
    </source>
</evidence>
<evidence type="ECO:0000313" key="2">
    <source>
        <dbReference type="EMBL" id="PJJ57558.1"/>
    </source>
</evidence>
<gene>
    <name evidence="2" type="ORF">CLV56_1793</name>
</gene>
<evidence type="ECO:0000313" key="3">
    <source>
        <dbReference type="Proteomes" id="UP000230842"/>
    </source>
</evidence>
<dbReference type="EMBL" id="PGEZ01000001">
    <property type="protein sequence ID" value="PJJ57558.1"/>
    <property type="molecule type" value="Genomic_DNA"/>
</dbReference>
<accession>A0A0B2BC62</accession>
<dbReference type="Proteomes" id="UP000230842">
    <property type="component" value="Unassembled WGS sequence"/>
</dbReference>
<dbReference type="OrthoDB" id="3828886at2"/>
<name>A0A0B2BC62_9ACTN</name>
<keyword evidence="3" id="KW-1185">Reference proteome</keyword>
<dbReference type="AlphaFoldDB" id="A0A0B2BC62"/>
<keyword evidence="1" id="KW-0732">Signal</keyword>
<dbReference type="RefSeq" id="WP_039358459.1">
    <property type="nucleotide sequence ID" value="NZ_PGEZ01000001.1"/>
</dbReference>
<comment type="caution">
    <text evidence="2">The sequence shown here is derived from an EMBL/GenBank/DDBJ whole genome shotgun (WGS) entry which is preliminary data.</text>
</comment>
<evidence type="ECO:0000256" key="1">
    <source>
        <dbReference type="SAM" id="SignalP"/>
    </source>
</evidence>
<protein>
    <recommendedName>
        <fullName evidence="4">Secreted protein</fullName>
    </recommendedName>
</protein>
<organism evidence="2 3">
    <name type="scientific">Mumia flava</name>
    <dbReference type="NCBI Taxonomy" id="1348852"/>
    <lineage>
        <taxon>Bacteria</taxon>
        <taxon>Bacillati</taxon>
        <taxon>Actinomycetota</taxon>
        <taxon>Actinomycetes</taxon>
        <taxon>Propionibacteriales</taxon>
        <taxon>Nocardioidaceae</taxon>
        <taxon>Mumia</taxon>
    </lineage>
</organism>
<sequence length="163" mass="16562">MGFRPRSLLVVAPLALLLGCGTAVGDGAQACTEIGAPSGVGVVVDGAGAERANQVRLRACWDGACQRSVAGLTEGTRAVDEGCEGEDPDAVCSARTEPDGTMTGFAEIDLPDAPVMVVARVLDRTARAIAVTRVSQTPALVEPNGPSCPPGGRQLRVVVEIPG</sequence>
<dbReference type="PROSITE" id="PS51257">
    <property type="entry name" value="PROKAR_LIPOPROTEIN"/>
    <property type="match status" value="1"/>
</dbReference>
<reference evidence="2 3" key="1">
    <citation type="submission" date="2017-11" db="EMBL/GenBank/DDBJ databases">
        <title>Genomic Encyclopedia of Archaeal and Bacterial Type Strains, Phase II (KMG-II): From Individual Species to Whole Genera.</title>
        <authorList>
            <person name="Goeker M."/>
        </authorList>
    </citation>
    <scope>NUCLEOTIDE SEQUENCE [LARGE SCALE GENOMIC DNA]</scope>
    <source>
        <strain evidence="2 3">DSM 27763</strain>
    </source>
</reference>
<feature type="chain" id="PRO_5039031923" description="Secreted protein" evidence="1">
    <location>
        <begin position="26"/>
        <end position="163"/>
    </location>
</feature>
<feature type="signal peptide" evidence="1">
    <location>
        <begin position="1"/>
        <end position="25"/>
    </location>
</feature>
<proteinExistence type="predicted"/>